<evidence type="ECO:0000259" key="5">
    <source>
        <dbReference type="Pfam" id="PF01602"/>
    </source>
</evidence>
<dbReference type="OrthoDB" id="28053at2759"/>
<dbReference type="InterPro" id="IPR050840">
    <property type="entry name" value="Adaptor_Complx_Large_Subunit"/>
</dbReference>
<dbReference type="SUPFAM" id="SSF48371">
    <property type="entry name" value="ARM repeat"/>
    <property type="match status" value="1"/>
</dbReference>
<dbReference type="Gene3D" id="1.25.10.10">
    <property type="entry name" value="Leucine-rich Repeat Variant"/>
    <property type="match status" value="1"/>
</dbReference>
<feature type="domain" description="Clathrin/coatomer adaptor adaptin-like N-terminal" evidence="5">
    <location>
        <begin position="22"/>
        <end position="495"/>
    </location>
</feature>
<evidence type="ECO:0000256" key="3">
    <source>
        <dbReference type="ARBA" id="ARBA00022927"/>
    </source>
</evidence>
<comment type="caution">
    <text evidence="6">The sequence shown here is derived from an EMBL/GenBank/DDBJ whole genome shotgun (WGS) entry which is preliminary data.</text>
</comment>
<keyword evidence="2" id="KW-0813">Transport</keyword>
<proteinExistence type="predicted"/>
<dbReference type="InterPro" id="IPR011989">
    <property type="entry name" value="ARM-like"/>
</dbReference>
<dbReference type="GO" id="GO:0006886">
    <property type="term" value="P:intracellular protein transport"/>
    <property type="evidence" value="ECO:0007669"/>
    <property type="project" value="InterPro"/>
</dbReference>
<comment type="subcellular location">
    <subcellularLocation>
        <location evidence="1">Endomembrane system</location>
    </subcellularLocation>
</comment>
<dbReference type="Proteomes" id="UP001150925">
    <property type="component" value="Unassembled WGS sequence"/>
</dbReference>
<dbReference type="GO" id="GO:0016192">
    <property type="term" value="P:vesicle-mediated transport"/>
    <property type="evidence" value="ECO:0007669"/>
    <property type="project" value="InterPro"/>
</dbReference>
<dbReference type="GO" id="GO:0012505">
    <property type="term" value="C:endomembrane system"/>
    <property type="evidence" value="ECO:0007669"/>
    <property type="project" value="UniProtKB-SubCell"/>
</dbReference>
<gene>
    <name evidence="6" type="ORF">IWQ62_002012</name>
</gene>
<evidence type="ECO:0000313" key="7">
    <source>
        <dbReference type="Proteomes" id="UP001150925"/>
    </source>
</evidence>
<dbReference type="PANTHER" id="PTHR22780">
    <property type="entry name" value="ADAPTIN, ALPHA/GAMMA/EPSILON"/>
    <property type="match status" value="1"/>
</dbReference>
<keyword evidence="4" id="KW-0472">Membrane</keyword>
<keyword evidence="7" id="KW-1185">Reference proteome</keyword>
<reference evidence="6" key="1">
    <citation type="submission" date="2022-07" db="EMBL/GenBank/DDBJ databases">
        <title>Phylogenomic reconstructions and comparative analyses of Kickxellomycotina fungi.</title>
        <authorList>
            <person name="Reynolds N.K."/>
            <person name="Stajich J.E."/>
            <person name="Barry K."/>
            <person name="Grigoriev I.V."/>
            <person name="Crous P."/>
            <person name="Smith M.E."/>
        </authorList>
    </citation>
    <scope>NUCLEOTIDE SEQUENCE</scope>
    <source>
        <strain evidence="6">RSA 1196</strain>
    </source>
</reference>
<dbReference type="AlphaFoldDB" id="A0A9W8E8F9"/>
<evidence type="ECO:0000256" key="4">
    <source>
        <dbReference type="ARBA" id="ARBA00023136"/>
    </source>
</evidence>
<evidence type="ECO:0000256" key="2">
    <source>
        <dbReference type="ARBA" id="ARBA00022448"/>
    </source>
</evidence>
<feature type="non-terminal residue" evidence="6">
    <location>
        <position position="495"/>
    </location>
</feature>
<sequence>MSMRGLTVFIADLRKCRVRELEEKRINKEMANIRAKFKESSLKGYQKKKYVCKLLYMYISGWDIDFGHAEAVNLISSNKFSEKQMGYLAVTLLLTENNDLLRLVVNSLRKDLDSTNELFNCLALHAIANIGGREMAETLSGDVQRLLVSPLSNSFVKKKAALCLLRLFRKHSDVLPAVEWADRLLPLMDDPDIGVVTSMASLVTALAQQYPRQYAMCIPKAIRRLYRIIIDKEYPIDYLYYKVPAPWLQIKLLRLLQYYPIPDEETMRTRILTVLHSIVNNVRDMPRNVQHANALHAILFEAINLIIHIGCEPELLSQSAFLLGKFLTSRETNVRYLGLETMAHLAGTLDNLDPIKRHQDIILVSLRDRDVSVRRRGLDLLYSMCDTTNSKVIVRELLRYLPMADFSLREEMVLKIAILTEKFATEYQWYIDTTMKLLSTAGDQVGEEIWYRLVQIILSNEALQEYAARIALSSIRSPGCPENALKVGAYVLGEF</sequence>
<name>A0A9W8E8F9_9FUNG</name>
<dbReference type="GO" id="GO:0030117">
    <property type="term" value="C:membrane coat"/>
    <property type="evidence" value="ECO:0007669"/>
    <property type="project" value="InterPro"/>
</dbReference>
<keyword evidence="3" id="KW-0653">Protein transport</keyword>
<dbReference type="InterPro" id="IPR016024">
    <property type="entry name" value="ARM-type_fold"/>
</dbReference>
<protein>
    <recommendedName>
        <fullName evidence="5">Clathrin/coatomer adaptor adaptin-like N-terminal domain-containing protein</fullName>
    </recommendedName>
</protein>
<dbReference type="EMBL" id="JANBPY010000380">
    <property type="protein sequence ID" value="KAJ1967188.1"/>
    <property type="molecule type" value="Genomic_DNA"/>
</dbReference>
<dbReference type="Pfam" id="PF01602">
    <property type="entry name" value="Adaptin_N"/>
    <property type="match status" value="1"/>
</dbReference>
<evidence type="ECO:0000256" key="1">
    <source>
        <dbReference type="ARBA" id="ARBA00004308"/>
    </source>
</evidence>
<evidence type="ECO:0000313" key="6">
    <source>
        <dbReference type="EMBL" id="KAJ1967188.1"/>
    </source>
</evidence>
<dbReference type="InterPro" id="IPR002553">
    <property type="entry name" value="Clathrin/coatomer_adapt-like_N"/>
</dbReference>
<organism evidence="6 7">
    <name type="scientific">Dispira parvispora</name>
    <dbReference type="NCBI Taxonomy" id="1520584"/>
    <lineage>
        <taxon>Eukaryota</taxon>
        <taxon>Fungi</taxon>
        <taxon>Fungi incertae sedis</taxon>
        <taxon>Zoopagomycota</taxon>
        <taxon>Kickxellomycotina</taxon>
        <taxon>Dimargaritomycetes</taxon>
        <taxon>Dimargaritales</taxon>
        <taxon>Dimargaritaceae</taxon>
        <taxon>Dispira</taxon>
    </lineage>
</organism>
<accession>A0A9W8E8F9</accession>